<evidence type="ECO:0000256" key="1">
    <source>
        <dbReference type="SAM" id="MobiDB-lite"/>
    </source>
</evidence>
<proteinExistence type="predicted"/>
<feature type="compositionally biased region" description="Polar residues" evidence="1">
    <location>
        <begin position="36"/>
        <end position="53"/>
    </location>
</feature>
<accession>A0A9N9M2Z3</accession>
<evidence type="ECO:0000313" key="3">
    <source>
        <dbReference type="Proteomes" id="UP000701801"/>
    </source>
</evidence>
<organism evidence="2 3">
    <name type="scientific">Hymenoscyphus albidus</name>
    <dbReference type="NCBI Taxonomy" id="595503"/>
    <lineage>
        <taxon>Eukaryota</taxon>
        <taxon>Fungi</taxon>
        <taxon>Dikarya</taxon>
        <taxon>Ascomycota</taxon>
        <taxon>Pezizomycotina</taxon>
        <taxon>Leotiomycetes</taxon>
        <taxon>Helotiales</taxon>
        <taxon>Helotiaceae</taxon>
        <taxon>Hymenoscyphus</taxon>
    </lineage>
</organism>
<sequence>MSRVTPPVTKFTRIIKRSLSTTPNAGRSSKLFESARASSKSELSQTETTSTHGFHNLASHRPTPTVYRPLMQGFRTNIPKSIHTPAISTIESFTFPQIPALHASAAPVSPFSIRVPLLPDSYTASHPVETLDEAVPRSEISIVAAHPENVVPVAMSEVVGNDGMEVDLGLLARGAGIVEDVKEAVREREMGVVRELWGAVLEDLRAVGQKDVRVAV</sequence>
<dbReference type="EMBL" id="CAJVRM010000734">
    <property type="protein sequence ID" value="CAG8983710.1"/>
    <property type="molecule type" value="Genomic_DNA"/>
</dbReference>
<dbReference type="AlphaFoldDB" id="A0A9N9M2Z3"/>
<dbReference type="OrthoDB" id="3993201at2759"/>
<reference evidence="2" key="1">
    <citation type="submission" date="2021-07" db="EMBL/GenBank/DDBJ databases">
        <authorList>
            <person name="Durling M."/>
        </authorList>
    </citation>
    <scope>NUCLEOTIDE SEQUENCE</scope>
</reference>
<dbReference type="Proteomes" id="UP000701801">
    <property type="component" value="Unassembled WGS sequence"/>
</dbReference>
<keyword evidence="3" id="KW-1185">Reference proteome</keyword>
<feature type="region of interest" description="Disordered" evidence="1">
    <location>
        <begin position="19"/>
        <end position="62"/>
    </location>
</feature>
<gene>
    <name evidence="2" type="ORF">HYALB_00006279</name>
</gene>
<protein>
    <submittedName>
        <fullName evidence="2">Uncharacterized protein</fullName>
    </submittedName>
</protein>
<name>A0A9N9M2Z3_9HELO</name>
<comment type="caution">
    <text evidence="2">The sequence shown here is derived from an EMBL/GenBank/DDBJ whole genome shotgun (WGS) entry which is preliminary data.</text>
</comment>
<evidence type="ECO:0000313" key="2">
    <source>
        <dbReference type="EMBL" id="CAG8983710.1"/>
    </source>
</evidence>